<organism evidence="2 3">
    <name type="scientific">Novosphingobium subterraneum</name>
    <dbReference type="NCBI Taxonomy" id="48936"/>
    <lineage>
        <taxon>Bacteria</taxon>
        <taxon>Pseudomonadati</taxon>
        <taxon>Pseudomonadota</taxon>
        <taxon>Alphaproteobacteria</taxon>
        <taxon>Sphingomonadales</taxon>
        <taxon>Sphingomonadaceae</taxon>
        <taxon>Novosphingobium</taxon>
    </lineage>
</organism>
<sequence>MTLPANALPFGNRLPSADDRQIANQLRRILAAQKAGEAKLRVPDPKTRKPVEIALTPAMSDLFLELLRHIGSGDAVTLVPIQQMLTTQQAADLLNISRPYLIKLIEKGDIPHSMVGRHRRLKAEDVFAYKAKRDETRAKAMDDLLSGDADLY</sequence>
<feature type="domain" description="Helix-turn-helix" evidence="1">
    <location>
        <begin position="84"/>
        <end position="133"/>
    </location>
</feature>
<dbReference type="NCBIfam" id="TIGR01764">
    <property type="entry name" value="excise"/>
    <property type="match status" value="1"/>
</dbReference>
<dbReference type="PATRIC" id="fig|48936.3.peg.3598"/>
<dbReference type="InterPro" id="IPR010093">
    <property type="entry name" value="SinI_DNA-bd"/>
</dbReference>
<keyword evidence="3" id="KW-1185">Reference proteome</keyword>
<reference evidence="2 3" key="1">
    <citation type="submission" date="2014-10" db="EMBL/GenBank/DDBJ databases">
        <title>Draft genome sequence of Novosphingobium subterraneum DSM 12447.</title>
        <authorList>
            <person name="Gan H.M."/>
            <person name="Gan H.Y."/>
            <person name="Savka M.A."/>
        </authorList>
    </citation>
    <scope>NUCLEOTIDE SEQUENCE [LARGE SCALE GENOMIC DNA]</scope>
    <source>
        <strain evidence="2 3">DSM 12447</strain>
    </source>
</reference>
<dbReference type="STRING" id="48936.NJ75_03568"/>
<dbReference type="EMBL" id="JRVC01000021">
    <property type="protein sequence ID" value="KHS43749.1"/>
    <property type="molecule type" value="Genomic_DNA"/>
</dbReference>
<accession>A0A0B8ZZH1</accession>
<dbReference type="GO" id="GO:0003677">
    <property type="term" value="F:DNA binding"/>
    <property type="evidence" value="ECO:0007669"/>
    <property type="project" value="InterPro"/>
</dbReference>
<evidence type="ECO:0000259" key="1">
    <source>
        <dbReference type="Pfam" id="PF12728"/>
    </source>
</evidence>
<dbReference type="Pfam" id="PF12728">
    <property type="entry name" value="HTH_17"/>
    <property type="match status" value="1"/>
</dbReference>
<gene>
    <name evidence="2" type="ORF">NJ75_03568</name>
</gene>
<evidence type="ECO:0000313" key="2">
    <source>
        <dbReference type="EMBL" id="KHS43749.1"/>
    </source>
</evidence>
<proteinExistence type="predicted"/>
<evidence type="ECO:0000313" key="3">
    <source>
        <dbReference type="Proteomes" id="UP000031338"/>
    </source>
</evidence>
<dbReference type="InterPro" id="IPR041657">
    <property type="entry name" value="HTH_17"/>
</dbReference>
<protein>
    <submittedName>
        <fullName evidence="2">Helix-turn-helix domain protein</fullName>
    </submittedName>
</protein>
<dbReference type="AlphaFoldDB" id="A0A0B8ZZH1"/>
<dbReference type="Proteomes" id="UP000031338">
    <property type="component" value="Unassembled WGS sequence"/>
</dbReference>
<name>A0A0B8ZZH1_9SPHN</name>
<dbReference type="RefSeq" id="WP_010890902.1">
    <property type="nucleotide sequence ID" value="NZ_JBNNWK010000040.1"/>
</dbReference>
<comment type="caution">
    <text evidence="2">The sequence shown here is derived from an EMBL/GenBank/DDBJ whole genome shotgun (WGS) entry which is preliminary data.</text>
</comment>